<dbReference type="InterPro" id="IPR040054">
    <property type="entry name" value="MRPS18B"/>
</dbReference>
<organism evidence="2 3">
    <name type="scientific">Oncorhynchus mykiss</name>
    <name type="common">Rainbow trout</name>
    <name type="synonym">Salmo gairdneri</name>
    <dbReference type="NCBI Taxonomy" id="8022"/>
    <lineage>
        <taxon>Eukaryota</taxon>
        <taxon>Metazoa</taxon>
        <taxon>Chordata</taxon>
        <taxon>Craniata</taxon>
        <taxon>Vertebrata</taxon>
        <taxon>Euteleostomi</taxon>
        <taxon>Actinopterygii</taxon>
        <taxon>Neopterygii</taxon>
        <taxon>Teleostei</taxon>
        <taxon>Protacanthopterygii</taxon>
        <taxon>Salmoniformes</taxon>
        <taxon>Salmonidae</taxon>
        <taxon>Salmoninae</taxon>
        <taxon>Oncorhynchus</taxon>
    </lineage>
</organism>
<reference evidence="2" key="3">
    <citation type="submission" date="2025-09" db="UniProtKB">
        <authorList>
            <consortium name="Ensembl"/>
        </authorList>
    </citation>
    <scope>IDENTIFICATION</scope>
</reference>
<evidence type="ECO:0000313" key="3">
    <source>
        <dbReference type="Proteomes" id="UP000694395"/>
    </source>
</evidence>
<evidence type="ECO:0000313" key="2">
    <source>
        <dbReference type="Ensembl" id="ENSOMYP00000059413.2"/>
    </source>
</evidence>
<feature type="compositionally biased region" description="Polar residues" evidence="1">
    <location>
        <begin position="68"/>
        <end position="80"/>
    </location>
</feature>
<name>A0A8C7S0L6_ONCMY</name>
<sequence>MAASIPGRIRYLTIIFYSASDKRKLGLPLHTYVTDYQITKHDAAVAVETNCYKDRPWGNLESEGMVPRTQTKPVPSTNYRRNQKGGIPPQKTRNTCIVGDTICGNPCPIFFLQNVKLLQNFISPYTGVVYDPTRTGESETEINSNQAIGTARDHELLPFQVPHVDFSGENYSNSHDAVGSAPPPPIMTPWYRWYHTIQPDETEVAQVKKTNEAHLTWTRAYQRNHGEIIFCDIIWAFWK</sequence>
<dbReference type="SUPFAM" id="SSF46911">
    <property type="entry name" value="Ribosomal protein S18"/>
    <property type="match status" value="1"/>
</dbReference>
<dbReference type="GeneTree" id="ENSGT00390000010554"/>
<proteinExistence type="predicted"/>
<dbReference type="GO" id="GO:0005739">
    <property type="term" value="C:mitochondrion"/>
    <property type="evidence" value="ECO:0007669"/>
    <property type="project" value="TreeGrafter"/>
</dbReference>
<dbReference type="GO" id="GO:0003735">
    <property type="term" value="F:structural constituent of ribosome"/>
    <property type="evidence" value="ECO:0007669"/>
    <property type="project" value="InterPro"/>
</dbReference>
<dbReference type="InterPro" id="IPR036870">
    <property type="entry name" value="Ribosomal_bS18_sf"/>
</dbReference>
<keyword evidence="3" id="KW-1185">Reference proteome</keyword>
<dbReference type="PANTHER" id="PTHR13329:SF2">
    <property type="entry name" value="SMALL RIBOSOMAL SUBUNIT PROTEIN MS40"/>
    <property type="match status" value="1"/>
</dbReference>
<evidence type="ECO:0000256" key="1">
    <source>
        <dbReference type="SAM" id="MobiDB-lite"/>
    </source>
</evidence>
<feature type="region of interest" description="Disordered" evidence="1">
    <location>
        <begin position="62"/>
        <end position="87"/>
    </location>
</feature>
<reference evidence="2" key="2">
    <citation type="submission" date="2025-08" db="UniProtKB">
        <authorList>
            <consortium name="Ensembl"/>
        </authorList>
    </citation>
    <scope>IDENTIFICATION</scope>
</reference>
<dbReference type="Proteomes" id="UP000694395">
    <property type="component" value="Chromosome 32"/>
</dbReference>
<reference evidence="2" key="1">
    <citation type="submission" date="2020-07" db="EMBL/GenBank/DDBJ databases">
        <title>A long reads based de novo assembly of the rainbow trout Arlee double haploid line genome.</title>
        <authorList>
            <person name="Gao G."/>
            <person name="Palti Y."/>
        </authorList>
    </citation>
    <scope>NUCLEOTIDE SEQUENCE [LARGE SCALE GENOMIC DNA]</scope>
</reference>
<dbReference type="PANTHER" id="PTHR13329">
    <property type="entry name" value="MITOCHONDRIAL RIBOSOMAL PROTEIN S18B"/>
    <property type="match status" value="1"/>
</dbReference>
<accession>A0A8C7S0L6</accession>
<dbReference type="Ensembl" id="ENSOMYT00000064690.2">
    <property type="protein sequence ID" value="ENSOMYP00000059413.2"/>
    <property type="gene ID" value="ENSOMYG00000027440.2"/>
</dbReference>
<protein>
    <submittedName>
        <fullName evidence="2">Mitochondrial ribosomal protein S18B</fullName>
    </submittedName>
</protein>
<dbReference type="GO" id="GO:0032543">
    <property type="term" value="P:mitochondrial translation"/>
    <property type="evidence" value="ECO:0007669"/>
    <property type="project" value="InterPro"/>
</dbReference>
<dbReference type="AlphaFoldDB" id="A0A8C7S0L6"/>